<feature type="chain" id="PRO_5014954270" evidence="1">
    <location>
        <begin position="25"/>
        <end position="80"/>
    </location>
</feature>
<sequence>MFRLIIKCKLLAWLTASLNTLLTAMPRSNVKWGELLPLPGMRCIVLIPNLACRKLYVVTVEKIMYMQVQSNRKSEVVWIC</sequence>
<feature type="signal peptide" evidence="1">
    <location>
        <begin position="1"/>
        <end position="24"/>
    </location>
</feature>
<evidence type="ECO:0000313" key="2">
    <source>
        <dbReference type="EMBL" id="MBW79724.1"/>
    </source>
</evidence>
<organism evidence="2">
    <name type="scientific">Anopheles darlingi</name>
    <name type="common">Mosquito</name>
    <dbReference type="NCBI Taxonomy" id="43151"/>
    <lineage>
        <taxon>Eukaryota</taxon>
        <taxon>Metazoa</taxon>
        <taxon>Ecdysozoa</taxon>
        <taxon>Arthropoda</taxon>
        <taxon>Hexapoda</taxon>
        <taxon>Insecta</taxon>
        <taxon>Pterygota</taxon>
        <taxon>Neoptera</taxon>
        <taxon>Endopterygota</taxon>
        <taxon>Diptera</taxon>
        <taxon>Nematocera</taxon>
        <taxon>Culicoidea</taxon>
        <taxon>Culicidae</taxon>
        <taxon>Anophelinae</taxon>
        <taxon>Anopheles</taxon>
    </lineage>
</organism>
<dbReference type="EMBL" id="GGFL01015546">
    <property type="protein sequence ID" value="MBW79724.1"/>
    <property type="molecule type" value="Transcribed_RNA"/>
</dbReference>
<name>A0A2M4DQ89_ANODA</name>
<reference evidence="2" key="1">
    <citation type="submission" date="2018-01" db="EMBL/GenBank/DDBJ databases">
        <title>An insight into the sialome of Amazonian anophelines.</title>
        <authorList>
            <person name="Ribeiro J.M."/>
            <person name="Scarpassa V."/>
            <person name="Calvo E."/>
        </authorList>
    </citation>
    <scope>NUCLEOTIDE SEQUENCE</scope>
</reference>
<evidence type="ECO:0000256" key="1">
    <source>
        <dbReference type="SAM" id="SignalP"/>
    </source>
</evidence>
<accession>A0A2M4DQ89</accession>
<dbReference type="AlphaFoldDB" id="A0A2M4DQ89"/>
<protein>
    <submittedName>
        <fullName evidence="2">Putative secreted protein</fullName>
    </submittedName>
</protein>
<keyword evidence="1" id="KW-0732">Signal</keyword>
<proteinExistence type="predicted"/>